<dbReference type="PANTHER" id="PTHR37984">
    <property type="entry name" value="PROTEIN CBG26694"/>
    <property type="match status" value="1"/>
</dbReference>
<feature type="domain" description="Integrase catalytic" evidence="1">
    <location>
        <begin position="28"/>
        <end position="136"/>
    </location>
</feature>
<dbReference type="InterPro" id="IPR050951">
    <property type="entry name" value="Retrovirus_Pol_polyprotein"/>
</dbReference>
<gene>
    <name evidence="2" type="ORF">JTE90_001244</name>
</gene>
<dbReference type="PANTHER" id="PTHR37984:SF15">
    <property type="entry name" value="INTEGRASE CATALYTIC DOMAIN-CONTAINING PROTEIN"/>
    <property type="match status" value="1"/>
</dbReference>
<dbReference type="Gene3D" id="3.30.420.10">
    <property type="entry name" value="Ribonuclease H-like superfamily/Ribonuclease H"/>
    <property type="match status" value="1"/>
</dbReference>
<dbReference type="InterPro" id="IPR012337">
    <property type="entry name" value="RNaseH-like_sf"/>
</dbReference>
<evidence type="ECO:0000313" key="2">
    <source>
        <dbReference type="EMBL" id="KAG8200013.1"/>
    </source>
</evidence>
<dbReference type="InterPro" id="IPR036397">
    <property type="entry name" value="RNaseH_sf"/>
</dbReference>
<protein>
    <recommendedName>
        <fullName evidence="1">Integrase catalytic domain-containing protein</fullName>
    </recommendedName>
</protein>
<dbReference type="Proteomes" id="UP000827092">
    <property type="component" value="Unassembled WGS sequence"/>
</dbReference>
<proteinExistence type="predicted"/>
<dbReference type="AlphaFoldDB" id="A0AAV6VWB1"/>
<reference evidence="2 3" key="1">
    <citation type="journal article" date="2022" name="Nat. Ecol. Evol.">
        <title>A masculinizing supergene underlies an exaggerated male reproductive morph in a spider.</title>
        <authorList>
            <person name="Hendrickx F."/>
            <person name="De Corte Z."/>
            <person name="Sonet G."/>
            <person name="Van Belleghem S.M."/>
            <person name="Kostlbacher S."/>
            <person name="Vangestel C."/>
        </authorList>
    </citation>
    <scope>NUCLEOTIDE SEQUENCE [LARGE SCALE GENOMIC DNA]</scope>
    <source>
        <strain evidence="2">W744_W776</strain>
    </source>
</reference>
<dbReference type="SUPFAM" id="SSF53098">
    <property type="entry name" value="Ribonuclease H-like"/>
    <property type="match status" value="1"/>
</dbReference>
<dbReference type="InterPro" id="IPR001584">
    <property type="entry name" value="Integrase_cat-core"/>
</dbReference>
<dbReference type="PROSITE" id="PS50994">
    <property type="entry name" value="INTEGRASE"/>
    <property type="match status" value="1"/>
</dbReference>
<name>A0AAV6VWB1_9ARAC</name>
<evidence type="ECO:0000259" key="1">
    <source>
        <dbReference type="PROSITE" id="PS50994"/>
    </source>
</evidence>
<dbReference type="GO" id="GO:0015074">
    <property type="term" value="P:DNA integration"/>
    <property type="evidence" value="ECO:0007669"/>
    <property type="project" value="InterPro"/>
</dbReference>
<evidence type="ECO:0000313" key="3">
    <source>
        <dbReference type="Proteomes" id="UP000827092"/>
    </source>
</evidence>
<dbReference type="Pfam" id="PF00665">
    <property type="entry name" value="rve"/>
    <property type="match status" value="1"/>
</dbReference>
<sequence>MDEDGNCSTCTARKGPNTRTRERLQRYNVRAPFERITIDVLGSLPQTTNGNKYILVVLDYFTKWPEAYVILNQEATTVAEAMLQDWICRFRVPLLLHSDQGTNFTSAVFTILMDLLGVTKTCTTHLHPQSDGMIED</sequence>
<organism evidence="2 3">
    <name type="scientific">Oedothorax gibbosus</name>
    <dbReference type="NCBI Taxonomy" id="931172"/>
    <lineage>
        <taxon>Eukaryota</taxon>
        <taxon>Metazoa</taxon>
        <taxon>Ecdysozoa</taxon>
        <taxon>Arthropoda</taxon>
        <taxon>Chelicerata</taxon>
        <taxon>Arachnida</taxon>
        <taxon>Araneae</taxon>
        <taxon>Araneomorphae</taxon>
        <taxon>Entelegynae</taxon>
        <taxon>Araneoidea</taxon>
        <taxon>Linyphiidae</taxon>
        <taxon>Erigoninae</taxon>
        <taxon>Oedothorax</taxon>
    </lineage>
</organism>
<comment type="caution">
    <text evidence="2">The sequence shown here is derived from an EMBL/GenBank/DDBJ whole genome shotgun (WGS) entry which is preliminary data.</text>
</comment>
<dbReference type="GO" id="GO:0003676">
    <property type="term" value="F:nucleic acid binding"/>
    <property type="evidence" value="ECO:0007669"/>
    <property type="project" value="InterPro"/>
</dbReference>
<accession>A0AAV6VWB1</accession>
<dbReference type="EMBL" id="JAFNEN010000021">
    <property type="protein sequence ID" value="KAG8200013.1"/>
    <property type="molecule type" value="Genomic_DNA"/>
</dbReference>
<keyword evidence="3" id="KW-1185">Reference proteome</keyword>